<evidence type="ECO:0000313" key="2">
    <source>
        <dbReference type="Proteomes" id="UP001497525"/>
    </source>
</evidence>
<reference evidence="1" key="1">
    <citation type="submission" date="2024-06" db="EMBL/GenBank/DDBJ databases">
        <authorList>
            <person name="Liu X."/>
            <person name="Lenzi L."/>
            <person name="Haldenby T S."/>
            <person name="Uol C."/>
        </authorList>
    </citation>
    <scope>NUCLEOTIDE SEQUENCE</scope>
</reference>
<dbReference type="AlphaFoldDB" id="A0AAV2TJE0"/>
<comment type="caution">
    <text evidence="1">The sequence shown here is derived from an EMBL/GenBank/DDBJ whole genome shotgun (WGS) entry which is preliminary data.</text>
</comment>
<proteinExistence type="predicted"/>
<name>A0AAV2TJE0_CALDB</name>
<sequence>MFTNPPVDQPVVKVDNGIDSCRTVAVQEKREYSTSCRRRFGSPELQVLRSLILGVIPLLNDSSPILRKLIWTAIADRMYKYGWSKRNWISVRTRGKKLLRNCSPQSWPKLSAHPQSESSNGNAYKDLYSALWSYNAEIITSRSNNNENLGADLRNKACCTQTTDYDRFHGTRAVSSLETRDLRVMSEGRKIPPAACSPSKSMEPESQGNYFENLSIISKKINSGRGPIKANIQVSREFPTLSVRSTMVVTHAGVTCEGESIDFSYPNGTDLLTSDGGVERQPLEADKHQYISRWMEQYPKPVDPVHLKTLLSSPRPRPLPDVASSLQEQDLRERLEICQLKYEILQLKEAYLTDVLKNRCD</sequence>
<organism evidence="1 2">
    <name type="scientific">Calicophoron daubneyi</name>
    <name type="common">Rumen fluke</name>
    <name type="synonym">Paramphistomum daubneyi</name>
    <dbReference type="NCBI Taxonomy" id="300641"/>
    <lineage>
        <taxon>Eukaryota</taxon>
        <taxon>Metazoa</taxon>
        <taxon>Spiralia</taxon>
        <taxon>Lophotrochozoa</taxon>
        <taxon>Platyhelminthes</taxon>
        <taxon>Trematoda</taxon>
        <taxon>Digenea</taxon>
        <taxon>Plagiorchiida</taxon>
        <taxon>Pronocephalata</taxon>
        <taxon>Paramphistomoidea</taxon>
        <taxon>Paramphistomidae</taxon>
        <taxon>Calicophoron</taxon>
    </lineage>
</organism>
<dbReference type="EMBL" id="CAXLJL010000378">
    <property type="protein sequence ID" value="CAL5137285.1"/>
    <property type="molecule type" value="Genomic_DNA"/>
</dbReference>
<dbReference type="Proteomes" id="UP001497525">
    <property type="component" value="Unassembled WGS sequence"/>
</dbReference>
<gene>
    <name evidence="1" type="ORF">CDAUBV1_LOCUS11612</name>
</gene>
<protein>
    <submittedName>
        <fullName evidence="1">Uncharacterized protein</fullName>
    </submittedName>
</protein>
<accession>A0AAV2TJE0</accession>
<evidence type="ECO:0000313" key="1">
    <source>
        <dbReference type="EMBL" id="CAL5137285.1"/>
    </source>
</evidence>